<keyword evidence="2 5" id="KW-0812">Transmembrane</keyword>
<dbReference type="EMBL" id="MN025427">
    <property type="protein sequence ID" value="QGS65264.1"/>
    <property type="molecule type" value="Genomic_DNA"/>
</dbReference>
<proteinExistence type="predicted"/>
<dbReference type="AlphaFoldDB" id="A0A650DE27"/>
<keyword evidence="4 5" id="KW-0472">Membrane</keyword>
<geneLocation type="mitochondrion" evidence="8"/>
<name>A0A650DE27_TETRO</name>
<reference evidence="8" key="3">
    <citation type="submission" date="2019-06" db="EMBL/GenBank/DDBJ databases">
        <title>Mitochondrial genome of Tetrahymena rostrata TRAUS.</title>
        <authorList>
            <person name="Watt A.E."/>
            <person name="Billman-Jacobe H."/>
            <person name="Young N.D."/>
        </authorList>
    </citation>
    <scope>NUCLEOTIDE SEQUENCE</scope>
    <source>
        <strain evidence="8">TRAUS</strain>
    </source>
</reference>
<reference evidence="7" key="2">
    <citation type="submission" date="2018-01" db="EMBL/GenBank/DDBJ databases">
        <title>Tetrahymena rostrata mitochondrial DNA sequence.</title>
        <authorList>
            <person name="Billman-Jacobe H."/>
            <person name="Young N."/>
        </authorList>
    </citation>
    <scope>NUCLEOTIDE SEQUENCE</scope>
    <source>
        <strain evidence="7">TRO1</strain>
    </source>
</reference>
<evidence type="ECO:0000313" key="7">
    <source>
        <dbReference type="EMBL" id="QBI37931.1"/>
    </source>
</evidence>
<gene>
    <name evidence="8" type="primary">nadb1</name>
    <name evidence="6" type="synonym">nad_b1</name>
</gene>
<sequence>MPYFVLLFKILIFCVVAIATRGTLPRYRFDQFTQLNWKHFIYIWLGFLMFNIIFVTFFI</sequence>
<protein>
    <submittedName>
        <fullName evidence="6">NADH dehydrogenase subunit 1</fullName>
    </submittedName>
</protein>
<evidence type="ECO:0000256" key="3">
    <source>
        <dbReference type="ARBA" id="ARBA00022989"/>
    </source>
</evidence>
<evidence type="ECO:0000256" key="5">
    <source>
        <dbReference type="SAM" id="Phobius"/>
    </source>
</evidence>
<dbReference type="Pfam" id="PF00146">
    <property type="entry name" value="NADHdh"/>
    <property type="match status" value="1"/>
</dbReference>
<accession>A0A650DE27</accession>
<comment type="subcellular location">
    <subcellularLocation>
        <location evidence="1">Membrane</location>
        <topology evidence="1">Multi-pass membrane protein</topology>
    </subcellularLocation>
</comment>
<evidence type="ECO:0000256" key="4">
    <source>
        <dbReference type="ARBA" id="ARBA00023136"/>
    </source>
</evidence>
<dbReference type="EMBL" id="MG744346">
    <property type="protein sequence ID" value="QBI37887.1"/>
    <property type="molecule type" value="Genomic_DNA"/>
</dbReference>
<dbReference type="GO" id="GO:0016020">
    <property type="term" value="C:membrane"/>
    <property type="evidence" value="ECO:0007669"/>
    <property type="project" value="UniProtKB-SubCell"/>
</dbReference>
<evidence type="ECO:0000256" key="2">
    <source>
        <dbReference type="ARBA" id="ARBA00022692"/>
    </source>
</evidence>
<evidence type="ECO:0000256" key="1">
    <source>
        <dbReference type="ARBA" id="ARBA00004141"/>
    </source>
</evidence>
<keyword evidence="3 5" id="KW-1133">Transmembrane helix</keyword>
<evidence type="ECO:0000313" key="6">
    <source>
        <dbReference type="EMBL" id="QBI37887.1"/>
    </source>
</evidence>
<dbReference type="InterPro" id="IPR001694">
    <property type="entry name" value="NADH_UbQ_OxRdtase_su1/FPO"/>
</dbReference>
<keyword evidence="8" id="KW-0496">Mitochondrion</keyword>
<feature type="transmembrane region" description="Helical" evidence="5">
    <location>
        <begin position="39"/>
        <end position="58"/>
    </location>
</feature>
<dbReference type="EMBL" id="MG744347">
    <property type="protein sequence ID" value="QBI37931.1"/>
    <property type="molecule type" value="Genomic_DNA"/>
</dbReference>
<evidence type="ECO:0000313" key="8">
    <source>
        <dbReference type="EMBL" id="QGS65264.1"/>
    </source>
</evidence>
<reference evidence="6" key="1">
    <citation type="submission" date="2018-01" db="EMBL/GenBank/DDBJ databases">
        <title>Mitochondrial genome sequences of Tetrahymena rostrata.</title>
        <authorList>
            <person name="Billman-Jacobe H."/>
            <person name="Young N."/>
        </authorList>
    </citation>
    <scope>NUCLEOTIDE SEQUENCE</scope>
    <source>
        <strain evidence="6">TRAUS</strain>
    </source>
</reference>
<organism evidence="8">
    <name type="scientific">Tetrahymena rostrata</name>
    <dbReference type="NCBI Taxonomy" id="5909"/>
    <lineage>
        <taxon>Eukaryota</taxon>
        <taxon>Sar</taxon>
        <taxon>Alveolata</taxon>
        <taxon>Ciliophora</taxon>
        <taxon>Intramacronucleata</taxon>
        <taxon>Oligohymenophorea</taxon>
        <taxon>Hymenostomatida</taxon>
        <taxon>Tetrahymenina</taxon>
        <taxon>Tetrahymenidae</taxon>
        <taxon>Tetrahymena</taxon>
    </lineage>
</organism>